<reference evidence="1 2" key="1">
    <citation type="submission" date="2023-07" db="EMBL/GenBank/DDBJ databases">
        <authorList>
            <person name="Girao M."/>
            <person name="Carvalho M.F."/>
        </authorList>
    </citation>
    <scope>NUCLEOTIDE SEQUENCE [LARGE SCALE GENOMIC DNA]</scope>
    <source>
        <strain evidence="1 2">66/93</strain>
    </source>
</reference>
<dbReference type="EMBL" id="JAUUCC010000224">
    <property type="protein sequence ID" value="MEE2055780.1"/>
    <property type="molecule type" value="Genomic_DNA"/>
</dbReference>
<dbReference type="Proteomes" id="UP001348641">
    <property type="component" value="Unassembled WGS sequence"/>
</dbReference>
<evidence type="ECO:0000313" key="1">
    <source>
        <dbReference type="EMBL" id="MEE2055780.1"/>
    </source>
</evidence>
<protein>
    <submittedName>
        <fullName evidence="1">Uncharacterized protein</fullName>
    </submittedName>
</protein>
<dbReference type="RefSeq" id="WP_330162505.1">
    <property type="nucleotide sequence ID" value="NZ_BAAAJA010000017.1"/>
</dbReference>
<organism evidence="1 2">
    <name type="scientific">Nocardiopsis tropica</name>
    <dbReference type="NCBI Taxonomy" id="109330"/>
    <lineage>
        <taxon>Bacteria</taxon>
        <taxon>Bacillati</taxon>
        <taxon>Actinomycetota</taxon>
        <taxon>Actinomycetes</taxon>
        <taxon>Streptosporangiales</taxon>
        <taxon>Nocardiopsidaceae</taxon>
        <taxon>Nocardiopsis</taxon>
    </lineage>
</organism>
<gene>
    <name evidence="1" type="ORF">Q8A49_35300</name>
</gene>
<comment type="caution">
    <text evidence="1">The sequence shown here is derived from an EMBL/GenBank/DDBJ whole genome shotgun (WGS) entry which is preliminary data.</text>
</comment>
<accession>A0ABU7L2J8</accession>
<evidence type="ECO:0000313" key="2">
    <source>
        <dbReference type="Proteomes" id="UP001348641"/>
    </source>
</evidence>
<name>A0ABU7L2J8_9ACTN</name>
<proteinExistence type="predicted"/>
<sequence length="147" mass="16096">MPRHRRFEKDRAQTLNPGEWTSLEFETVVDADHGGTSTGSLYSLVGVNEKDGALYDFSVGVTISDLSAGAEVQIRATEYEPDGDGGWQYARNRPVDSPVQAGGNGHFTYTWKGNLAKGRRVRVRLAQQGDTAATIVSATADVFYWPK</sequence>